<feature type="domain" description="Glycoside hydrolase 35 catalytic" evidence="8">
    <location>
        <begin position="962"/>
        <end position="1276"/>
    </location>
</feature>
<dbReference type="FunFam" id="3.20.20.80:FF:000017">
    <property type="entry name" value="Beta-galactosidase"/>
    <property type="match status" value="2"/>
</dbReference>
<keyword evidence="12" id="KW-1185">Reference proteome</keyword>
<evidence type="ECO:0000256" key="4">
    <source>
        <dbReference type="ARBA" id="ARBA00023180"/>
    </source>
</evidence>
<evidence type="ECO:0000259" key="8">
    <source>
        <dbReference type="Pfam" id="PF01301"/>
    </source>
</evidence>
<feature type="domain" description="Beta-galactosidase 1-like first all-beta" evidence="9">
    <location>
        <begin position="88"/>
        <end position="184"/>
    </location>
</feature>
<feature type="domain" description="Beta-galactosidase 1-like first all-beta" evidence="9">
    <location>
        <begin position="1326"/>
        <end position="1435"/>
    </location>
</feature>
<evidence type="ECO:0000259" key="10">
    <source>
        <dbReference type="Pfam" id="PF21467"/>
    </source>
</evidence>
<organism evidence="11 12">
    <name type="scientific">Haemaphysalis longicornis</name>
    <name type="common">Bush tick</name>
    <dbReference type="NCBI Taxonomy" id="44386"/>
    <lineage>
        <taxon>Eukaryota</taxon>
        <taxon>Metazoa</taxon>
        <taxon>Ecdysozoa</taxon>
        <taxon>Arthropoda</taxon>
        <taxon>Chelicerata</taxon>
        <taxon>Arachnida</taxon>
        <taxon>Acari</taxon>
        <taxon>Parasitiformes</taxon>
        <taxon>Ixodida</taxon>
        <taxon>Ixodoidea</taxon>
        <taxon>Ixodidae</taxon>
        <taxon>Haemaphysalinae</taxon>
        <taxon>Haemaphysalis</taxon>
    </lineage>
</organism>
<evidence type="ECO:0000259" key="9">
    <source>
        <dbReference type="Pfam" id="PF21317"/>
    </source>
</evidence>
<dbReference type="PANTHER" id="PTHR23421">
    <property type="entry name" value="BETA-GALACTOSIDASE RELATED"/>
    <property type="match status" value="1"/>
</dbReference>
<evidence type="ECO:0000256" key="3">
    <source>
        <dbReference type="ARBA" id="ARBA00022801"/>
    </source>
</evidence>
<evidence type="ECO:0000256" key="2">
    <source>
        <dbReference type="ARBA" id="ARBA00022729"/>
    </source>
</evidence>
<comment type="catalytic activity">
    <reaction evidence="6">
        <text>Hydrolysis of terminal non-reducing beta-D-galactose residues in beta-D-galactosides.</text>
        <dbReference type="EC" id="3.2.1.23"/>
    </reaction>
</comment>
<dbReference type="VEuPathDB" id="VectorBase:HLOH_060976"/>
<evidence type="ECO:0000256" key="7">
    <source>
        <dbReference type="RuleBase" id="RU003679"/>
    </source>
</evidence>
<evidence type="ECO:0000313" key="12">
    <source>
        <dbReference type="Proteomes" id="UP000821853"/>
    </source>
</evidence>
<dbReference type="GO" id="GO:0004565">
    <property type="term" value="F:beta-galactosidase activity"/>
    <property type="evidence" value="ECO:0007669"/>
    <property type="project" value="UniProtKB-EC"/>
</dbReference>
<dbReference type="InterPro" id="IPR008979">
    <property type="entry name" value="Galactose-bd-like_sf"/>
</dbReference>
<dbReference type="InterPro" id="IPR048913">
    <property type="entry name" value="BetaGal_gal-bd"/>
</dbReference>
<evidence type="ECO:0000313" key="11">
    <source>
        <dbReference type="EMBL" id="KAH9366335.1"/>
    </source>
</evidence>
<dbReference type="InterPro" id="IPR031330">
    <property type="entry name" value="Gly_Hdrlase_35_cat"/>
</dbReference>
<keyword evidence="2" id="KW-0732">Signal</keyword>
<dbReference type="InterPro" id="IPR001944">
    <property type="entry name" value="Glycoside_Hdrlase_35"/>
</dbReference>
<dbReference type="InterPro" id="IPR017853">
    <property type="entry name" value="GH"/>
</dbReference>
<keyword evidence="3 6" id="KW-0378">Hydrolase</keyword>
<reference evidence="11 12" key="1">
    <citation type="journal article" date="2020" name="Cell">
        <title>Large-Scale Comparative Analyses of Tick Genomes Elucidate Their Genetic Diversity and Vector Capacities.</title>
        <authorList>
            <consortium name="Tick Genome and Microbiome Consortium (TIGMIC)"/>
            <person name="Jia N."/>
            <person name="Wang J."/>
            <person name="Shi W."/>
            <person name="Du L."/>
            <person name="Sun Y."/>
            <person name="Zhan W."/>
            <person name="Jiang J.F."/>
            <person name="Wang Q."/>
            <person name="Zhang B."/>
            <person name="Ji P."/>
            <person name="Bell-Sakyi L."/>
            <person name="Cui X.M."/>
            <person name="Yuan T.T."/>
            <person name="Jiang B.G."/>
            <person name="Yang W.F."/>
            <person name="Lam T.T."/>
            <person name="Chang Q.C."/>
            <person name="Ding S.J."/>
            <person name="Wang X.J."/>
            <person name="Zhu J.G."/>
            <person name="Ruan X.D."/>
            <person name="Zhao L."/>
            <person name="Wei J.T."/>
            <person name="Ye R.Z."/>
            <person name="Que T.C."/>
            <person name="Du C.H."/>
            <person name="Zhou Y.H."/>
            <person name="Cheng J.X."/>
            <person name="Dai P.F."/>
            <person name="Guo W.B."/>
            <person name="Han X.H."/>
            <person name="Huang E.J."/>
            <person name="Li L.F."/>
            <person name="Wei W."/>
            <person name="Gao Y.C."/>
            <person name="Liu J.Z."/>
            <person name="Shao H.Z."/>
            <person name="Wang X."/>
            <person name="Wang C.C."/>
            <person name="Yang T.C."/>
            <person name="Huo Q.B."/>
            <person name="Li W."/>
            <person name="Chen H.Y."/>
            <person name="Chen S.E."/>
            <person name="Zhou L.G."/>
            <person name="Ni X.B."/>
            <person name="Tian J.H."/>
            <person name="Sheng Y."/>
            <person name="Liu T."/>
            <person name="Pan Y.S."/>
            <person name="Xia L.Y."/>
            <person name="Li J."/>
            <person name="Zhao F."/>
            <person name="Cao W.C."/>
        </authorList>
    </citation>
    <scope>NUCLEOTIDE SEQUENCE [LARGE SCALE GENOMIC DNA]</scope>
    <source>
        <strain evidence="11">HaeL-2018</strain>
    </source>
</reference>
<name>A0A9J6FU36_HAELO</name>
<feature type="domain" description="Beta-galactosidase galactose-binding" evidence="10">
    <location>
        <begin position="859"/>
        <end position="913"/>
    </location>
</feature>
<comment type="caution">
    <text evidence="11">The sequence shown here is derived from an EMBL/GenBank/DDBJ whole genome shotgun (WGS) entry which is preliminary data.</text>
</comment>
<evidence type="ECO:0000256" key="5">
    <source>
        <dbReference type="ARBA" id="ARBA00023295"/>
    </source>
</evidence>
<keyword evidence="5 6" id="KW-0326">Glycosidase</keyword>
<dbReference type="PROSITE" id="PS01182">
    <property type="entry name" value="GLYCOSYL_HYDROL_F35"/>
    <property type="match status" value="2"/>
</dbReference>
<dbReference type="Gene3D" id="3.20.20.80">
    <property type="entry name" value="Glycosidases"/>
    <property type="match status" value="2"/>
</dbReference>
<evidence type="ECO:0000256" key="6">
    <source>
        <dbReference type="RuleBase" id="RU000675"/>
    </source>
</evidence>
<dbReference type="Gene3D" id="2.60.120.260">
    <property type="entry name" value="Galactose-binding domain-like"/>
    <property type="match status" value="5"/>
</dbReference>
<dbReference type="OrthoDB" id="1657402at2759"/>
<dbReference type="PRINTS" id="PR00742">
    <property type="entry name" value="GLHYDRLASE35"/>
</dbReference>
<accession>A0A9J6FU36</accession>
<dbReference type="OMA" id="YWRVKDS"/>
<dbReference type="Pfam" id="PF01301">
    <property type="entry name" value="Glyco_hydro_35"/>
    <property type="match status" value="2"/>
</dbReference>
<comment type="similarity">
    <text evidence="1 7">Belongs to the glycosyl hydrolase 35 family.</text>
</comment>
<dbReference type="Proteomes" id="UP000821853">
    <property type="component" value="Chromosome 2"/>
</dbReference>
<sequence length="1559" mass="172446">MNGANPLPVPTSYDYGAILTEAGDPTDTYFKIRDVVGRYLPLPRGPLPVPAPKLKLGTVHLKSCASVGSHSCFPSKRGFVVPVSSKHPKSFEELGQAYGYVLYSTAVQFNPKSPAILTVPGIKNRGYVFTRQTRAVLSHYPGIRPSVDRVPVVVQKGEKIVILVENTGRENFGRGNHDMKVVNKGAAVLLKRQFIFFGFVSDVRQILLYRFGILGNVTLDCQTLTNWTMEPLPLSIPEATGLLVDAFGASASAKNQDETLLRSWGILRRIRSARGPTRPGHLPGPHWLGKGRCLCEQFQPGSLLAQRGTSAAEKRNGELAFANIHASVLDTPAKMSRFSALSVLLVGLFSEVKSSATARSFIVDYENNQFLKDGQPFRYVSGSLHYFRVPKPYWKDRMEKMRLAGLNALQTYVEWSGHEPEPGKYNFEGDYDLKSFLDTAKEVGLFVVFRPGPYICAERDNGGLPYWLLRVNPNMKYRTSDASYIAAVDRWFNVLLPMVEPYLYKNGGPIITVQVENEYGQYFACDRGYMEHLANITRHHLGQDVVLFRTDAPGDAIYKCDYVEGTLVTADFGSAATVSKEFATVRRAMQKGPLIVTEYYPGWLDHWGSRHARVDQGKVLKTFEKILQFNASVNFYMFHGGTNFAFTNGANPPPQPTSYDYGAPLTEAGDPTDTYFKIREAVGRYLPLPNGTLPVPAPKLKLGPVELTCASLEAILAFLRERGYIVPVTSEHPKSFEALGQAFGYVLYTATVQFRPRSPANLAVPGIKNRGYVFTAQTRTVLSTDQVVYDVPVIVRKGENVTILVENTGRLNYGAGNHDMKGILGDVTLDGHVLTGWTMEALPLSNPEAPQRCSHKGTARLPAHSSGTVLDTFLDPSGWGKGVAFVNNFNLGRYWPSIGPQVTLYVPGVLLDPYPKQNTILLFETEAAPAGNSTVSFVDVPSIDGPSSPMARSFTVDYENNQFLKDGQPFRYVSGSLHYFRVPKPYWKDRMEKMRLAGLNALQTYIEWSGHEPEPGKYNFEGDYDLKSFLDTAKEVGLSVVFRPGPYICAERDNGGLPYWLLRVNPNMKYRTSDASYIAAVDRWFNVLLPMVEPYLYKNGGPIITVQVENEYGQYFACDRGYMEHLAYITRHHLGQDVVLFRTDAPGDAIYKCDYVEGTLVTADFGSAATVSKEFATVRRAMQKGPLIVTEYYPGWNDLWGRPHVRVDQGKVLKTFEEILQFNASVNFYMFHGGTNFAFTNGAIPSPQPTSYDYGAPLTEAGDPTDTYFKIRNVVGRYLPLPNGTLPVPAPKLKLGPVELTCASLEAILAFLRERGYVVPVTSEHPKSFEALGQAFGYVLYTAMVQFLPRSPANLTVPGIKNRGYVFTAQTRTVLSKDQGVYDIPVIVRKEANVTILVENTGRLNYGAGNHDMKGILGDVTLDGHVLTGWTMEALPLSNPEAVRQLTDVLAASTMEPQGHCSAPGAFFGNFVLPEGQPVLDTFLDPSGWGKGVAFVNNFNLGRYWPSIGPQVTLYVPGVLLDPYPTQNTILLFETEAAPAGNSTVSFVDVPNIDGPVPE</sequence>
<dbReference type="InterPro" id="IPR019801">
    <property type="entry name" value="Glyco_hydro_35_CS"/>
</dbReference>
<feature type="domain" description="Glycoside hydrolase 35 catalytic" evidence="8">
    <location>
        <begin position="369"/>
        <end position="683"/>
    </location>
</feature>
<dbReference type="InterPro" id="IPR048912">
    <property type="entry name" value="BetaGal1-like_ABD1"/>
</dbReference>
<gene>
    <name evidence="11" type="ORF">HPB48_006213</name>
</gene>
<protein>
    <recommendedName>
        <fullName evidence="6">Beta-galactosidase</fullName>
        <ecNumber evidence="6">3.2.1.23</ecNumber>
    </recommendedName>
</protein>
<proteinExistence type="inferred from homology"/>
<feature type="domain" description="Beta-galactosidase 1-like first all-beta" evidence="9">
    <location>
        <begin position="733"/>
        <end position="842"/>
    </location>
</feature>
<evidence type="ECO:0000256" key="1">
    <source>
        <dbReference type="ARBA" id="ARBA00009809"/>
    </source>
</evidence>
<dbReference type="EMBL" id="JABSTR010000004">
    <property type="protein sequence ID" value="KAH9366335.1"/>
    <property type="molecule type" value="Genomic_DNA"/>
</dbReference>
<dbReference type="EC" id="3.2.1.23" evidence="6"/>
<keyword evidence="4" id="KW-0325">Glycoprotein</keyword>
<dbReference type="Pfam" id="PF21317">
    <property type="entry name" value="BetaGal_ABD_1"/>
    <property type="match status" value="3"/>
</dbReference>
<dbReference type="GO" id="GO:0005975">
    <property type="term" value="P:carbohydrate metabolic process"/>
    <property type="evidence" value="ECO:0007669"/>
    <property type="project" value="InterPro"/>
</dbReference>
<dbReference type="SUPFAM" id="SSF49785">
    <property type="entry name" value="Galactose-binding domain-like"/>
    <property type="match status" value="2"/>
</dbReference>
<feature type="domain" description="Beta-galactosidase galactose-binding" evidence="10">
    <location>
        <begin position="1469"/>
        <end position="1523"/>
    </location>
</feature>
<dbReference type="Pfam" id="PF21467">
    <property type="entry name" value="BetaGal_gal-bd"/>
    <property type="match status" value="2"/>
</dbReference>
<dbReference type="SUPFAM" id="SSF51445">
    <property type="entry name" value="(Trans)glycosidases"/>
    <property type="match status" value="2"/>
</dbReference>